<evidence type="ECO:0000256" key="4">
    <source>
        <dbReference type="ARBA" id="ARBA00022723"/>
    </source>
</evidence>
<keyword evidence="11" id="KW-1185">Reference proteome</keyword>
<reference evidence="10" key="2">
    <citation type="submission" date="2022-06" db="UniProtKB">
        <authorList>
            <consortium name="EnsemblMetazoa"/>
        </authorList>
    </citation>
    <scope>IDENTIFICATION</scope>
    <source>
        <strain evidence="10">DF5081</strain>
    </source>
</reference>
<evidence type="ECO:0000256" key="6">
    <source>
        <dbReference type="ARBA" id="ARBA00023004"/>
    </source>
</evidence>
<keyword evidence="5 9" id="KW-0560">Oxidoreductase</keyword>
<dbReference type="Pfam" id="PF00067">
    <property type="entry name" value="p450"/>
    <property type="match status" value="1"/>
</dbReference>
<dbReference type="AlphaFoldDB" id="A0A8R1EW46"/>
<dbReference type="PANTHER" id="PTHR24292">
    <property type="entry name" value="CYTOCHROME P450"/>
    <property type="match status" value="1"/>
</dbReference>
<name>A0A8R1EW46_CAEJA</name>
<comment type="cofactor">
    <cofactor evidence="1 8">
        <name>heme</name>
        <dbReference type="ChEBI" id="CHEBI:30413"/>
    </cofactor>
</comment>
<dbReference type="SUPFAM" id="SSF48264">
    <property type="entry name" value="Cytochrome P450"/>
    <property type="match status" value="1"/>
</dbReference>
<dbReference type="GO" id="GO:0016705">
    <property type="term" value="F:oxidoreductase activity, acting on paired donors, with incorporation or reduction of molecular oxygen"/>
    <property type="evidence" value="ECO:0007669"/>
    <property type="project" value="InterPro"/>
</dbReference>
<dbReference type="InterPro" id="IPR050476">
    <property type="entry name" value="Insect_CytP450_Detox"/>
</dbReference>
<evidence type="ECO:0000256" key="9">
    <source>
        <dbReference type="RuleBase" id="RU000461"/>
    </source>
</evidence>
<keyword evidence="6 8" id="KW-0408">Iron</keyword>
<proteinExistence type="inferred from homology"/>
<evidence type="ECO:0000256" key="5">
    <source>
        <dbReference type="ARBA" id="ARBA00023002"/>
    </source>
</evidence>
<dbReference type="GO" id="GO:0004497">
    <property type="term" value="F:monooxygenase activity"/>
    <property type="evidence" value="ECO:0007669"/>
    <property type="project" value="UniProtKB-KW"/>
</dbReference>
<evidence type="ECO:0000256" key="1">
    <source>
        <dbReference type="ARBA" id="ARBA00001971"/>
    </source>
</evidence>
<evidence type="ECO:0000313" key="10">
    <source>
        <dbReference type="EnsemblMetazoa" id="CJA42422.1"/>
    </source>
</evidence>
<accession>A0A8R1EW46</accession>
<dbReference type="InterPro" id="IPR002401">
    <property type="entry name" value="Cyt_P450_E_grp-I"/>
</dbReference>
<dbReference type="GO" id="GO:0005506">
    <property type="term" value="F:iron ion binding"/>
    <property type="evidence" value="ECO:0007669"/>
    <property type="project" value="InterPro"/>
</dbReference>
<reference evidence="11" key="1">
    <citation type="submission" date="2010-08" db="EMBL/GenBank/DDBJ databases">
        <authorList>
            <consortium name="Caenorhabditis japonica Sequencing Consortium"/>
            <person name="Wilson R.K."/>
        </authorList>
    </citation>
    <scope>NUCLEOTIDE SEQUENCE [LARGE SCALE GENOMIC DNA]</scope>
    <source>
        <strain evidence="11">DF5081</strain>
    </source>
</reference>
<evidence type="ECO:0000256" key="8">
    <source>
        <dbReference type="PIRSR" id="PIRSR602401-1"/>
    </source>
</evidence>
<dbReference type="InterPro" id="IPR017972">
    <property type="entry name" value="Cyt_P450_CS"/>
</dbReference>
<organism evidence="10 11">
    <name type="scientific">Caenorhabditis japonica</name>
    <dbReference type="NCBI Taxonomy" id="281687"/>
    <lineage>
        <taxon>Eukaryota</taxon>
        <taxon>Metazoa</taxon>
        <taxon>Ecdysozoa</taxon>
        <taxon>Nematoda</taxon>
        <taxon>Chromadorea</taxon>
        <taxon>Rhabditida</taxon>
        <taxon>Rhabditina</taxon>
        <taxon>Rhabditomorpha</taxon>
        <taxon>Rhabditoidea</taxon>
        <taxon>Rhabditidae</taxon>
        <taxon>Peloderinae</taxon>
        <taxon>Caenorhabditis</taxon>
    </lineage>
</organism>
<evidence type="ECO:0000313" key="11">
    <source>
        <dbReference type="Proteomes" id="UP000005237"/>
    </source>
</evidence>
<dbReference type="PRINTS" id="PR00463">
    <property type="entry name" value="EP450I"/>
</dbReference>
<dbReference type="PROSITE" id="PS00086">
    <property type="entry name" value="CYTOCHROME_P450"/>
    <property type="match status" value="1"/>
</dbReference>
<dbReference type="InterPro" id="IPR036396">
    <property type="entry name" value="Cyt_P450_sf"/>
</dbReference>
<protein>
    <recommendedName>
        <fullName evidence="12">Cytochrome P450</fullName>
    </recommendedName>
</protein>
<evidence type="ECO:0000256" key="7">
    <source>
        <dbReference type="ARBA" id="ARBA00023033"/>
    </source>
</evidence>
<sequence>MPPVGVFVSRVCLNDCEIRGQFYPKGANVTVLPYTVHRNEENWHRASEFIPERFLDWNDKGSLKWIPFGVGPRFCVGMRFAEMEFKTTIAKLVDKFEMDMTGEPDIVPDCNGVIMRPKDPVRVNLRKRV</sequence>
<dbReference type="GO" id="GO:0020037">
    <property type="term" value="F:heme binding"/>
    <property type="evidence" value="ECO:0007669"/>
    <property type="project" value="InterPro"/>
</dbReference>
<keyword evidence="7 9" id="KW-0503">Monooxygenase</keyword>
<feature type="binding site" description="axial binding residue" evidence="8">
    <location>
        <position position="75"/>
    </location>
    <ligand>
        <name>heme</name>
        <dbReference type="ChEBI" id="CHEBI:30413"/>
    </ligand>
    <ligandPart>
        <name>Fe</name>
        <dbReference type="ChEBI" id="CHEBI:18248"/>
    </ligandPart>
</feature>
<keyword evidence="3 8" id="KW-0349">Heme</keyword>
<evidence type="ECO:0000256" key="3">
    <source>
        <dbReference type="ARBA" id="ARBA00022617"/>
    </source>
</evidence>
<dbReference type="PANTHER" id="PTHR24292:SF102">
    <property type="entry name" value="CYTOCHROME P450 FAMILY-RELATED"/>
    <property type="match status" value="1"/>
</dbReference>
<keyword evidence="4 8" id="KW-0479">Metal-binding</keyword>
<comment type="similarity">
    <text evidence="2 9">Belongs to the cytochrome P450 family.</text>
</comment>
<dbReference type="EnsemblMetazoa" id="CJA42422.1">
    <property type="protein sequence ID" value="CJA42422.1"/>
    <property type="gene ID" value="WBGene00218270"/>
</dbReference>
<dbReference type="Proteomes" id="UP000005237">
    <property type="component" value="Unassembled WGS sequence"/>
</dbReference>
<evidence type="ECO:0008006" key="12">
    <source>
        <dbReference type="Google" id="ProtNLM"/>
    </source>
</evidence>
<dbReference type="InterPro" id="IPR001128">
    <property type="entry name" value="Cyt_P450"/>
</dbReference>
<dbReference type="Gene3D" id="1.10.630.10">
    <property type="entry name" value="Cytochrome P450"/>
    <property type="match status" value="1"/>
</dbReference>
<evidence type="ECO:0000256" key="2">
    <source>
        <dbReference type="ARBA" id="ARBA00010617"/>
    </source>
</evidence>